<comment type="caution">
    <text evidence="1">The sequence shown here is derived from an EMBL/GenBank/DDBJ whole genome shotgun (WGS) entry which is preliminary data.</text>
</comment>
<dbReference type="RefSeq" id="WP_275820698.1">
    <property type="nucleotide sequence ID" value="NZ_BAAANM010000049.1"/>
</dbReference>
<keyword evidence="2" id="KW-1185">Reference proteome</keyword>
<reference evidence="1 2" key="1">
    <citation type="submission" date="2023-03" db="EMBL/GenBank/DDBJ databases">
        <title>Draft genome sequence of type strain Streptomyces ferralitis JCM 14344.</title>
        <authorList>
            <person name="Klaysubun C."/>
            <person name="Duangmal K."/>
        </authorList>
    </citation>
    <scope>NUCLEOTIDE SEQUENCE [LARGE SCALE GENOMIC DNA]</scope>
    <source>
        <strain evidence="1 2">JCM 14344</strain>
    </source>
</reference>
<sequence>MADNETTQTVVFDVSTGAAPTPAGRPQQRKAEVQAAFDGLLQIRKVMNTHVADPLSVPAEWERRQIVRAVALALEAAEFPPSVVDGDGRRTATGYCVTAAERSGTVRVEWMGPRGSGAVHEGNEALGRCAAALGPLGWVALQYRGPRRHWYLEVEPVF</sequence>
<evidence type="ECO:0000313" key="1">
    <source>
        <dbReference type="EMBL" id="MDF2260268.1"/>
    </source>
</evidence>
<proteinExistence type="predicted"/>
<protein>
    <submittedName>
        <fullName evidence="1">Uncharacterized protein</fullName>
    </submittedName>
</protein>
<dbReference type="EMBL" id="JARHTQ010000031">
    <property type="protein sequence ID" value="MDF2260268.1"/>
    <property type="molecule type" value="Genomic_DNA"/>
</dbReference>
<evidence type="ECO:0000313" key="2">
    <source>
        <dbReference type="Proteomes" id="UP001220022"/>
    </source>
</evidence>
<name>A0ABT5Z8W2_9ACTN</name>
<dbReference type="Proteomes" id="UP001220022">
    <property type="component" value="Unassembled WGS sequence"/>
</dbReference>
<accession>A0ABT5Z8W2</accession>
<organism evidence="1 2">
    <name type="scientific">Streptantibioticus ferralitis</name>
    <dbReference type="NCBI Taxonomy" id="236510"/>
    <lineage>
        <taxon>Bacteria</taxon>
        <taxon>Bacillati</taxon>
        <taxon>Actinomycetota</taxon>
        <taxon>Actinomycetes</taxon>
        <taxon>Kitasatosporales</taxon>
        <taxon>Streptomycetaceae</taxon>
        <taxon>Streptantibioticus</taxon>
    </lineage>
</organism>
<gene>
    <name evidence="1" type="ORF">P2L57_32520</name>
</gene>